<dbReference type="SUPFAM" id="SSF57667">
    <property type="entry name" value="beta-beta-alpha zinc fingers"/>
    <property type="match status" value="2"/>
</dbReference>
<dbReference type="SMART" id="SM00355">
    <property type="entry name" value="ZnF_C2H2"/>
    <property type="match status" value="4"/>
</dbReference>
<evidence type="ECO:0000256" key="12">
    <source>
        <dbReference type="SAM" id="MobiDB-lite"/>
    </source>
</evidence>
<dbReference type="InterPro" id="IPR013087">
    <property type="entry name" value="Znf_C2H2_type"/>
</dbReference>
<keyword evidence="6" id="KW-0862">Zinc</keyword>
<dbReference type="Proteomes" id="UP000264820">
    <property type="component" value="Unplaced"/>
</dbReference>
<evidence type="ECO:0000256" key="8">
    <source>
        <dbReference type="ARBA" id="ARBA00023125"/>
    </source>
</evidence>
<evidence type="ECO:0000256" key="5">
    <source>
        <dbReference type="ARBA" id="ARBA00022771"/>
    </source>
</evidence>
<dbReference type="PROSITE" id="PS50157">
    <property type="entry name" value="ZINC_FINGER_C2H2_2"/>
    <property type="match status" value="4"/>
</dbReference>
<evidence type="ECO:0000256" key="10">
    <source>
        <dbReference type="ARBA" id="ARBA00023242"/>
    </source>
</evidence>
<dbReference type="Gene3D" id="3.30.160.60">
    <property type="entry name" value="Classic Zinc Finger"/>
    <property type="match status" value="4"/>
</dbReference>
<sequence length="303" mass="34930">MCKVEMLRAFLNQRLSAAVDEIVVVFERTIAEYEEELCRTKEENERQRQLLDAIFIPQVSVQRSEVNEENHLVQQEWSSRVEQQEPEPPYIKQEEQEDDVTNLPLTVIPVKNECDEDKGQTEQNRWAAPPSSSSSHHMTREGDGDHCGGSQAESLLAPLSDNDYITAHSPETDEEEHSKGDMTYHTGKKHWKCSQCDKTFGVKINLKRHMIIHTGEKPFACSVCGKRFTQKAHLTSHFRTHTGEKPFACSFCGKRFSRSECLITHTRTHTGEKPFRCNVCDQRFSYKYKIKKHKCPGERSNSK</sequence>
<evidence type="ECO:0000313" key="14">
    <source>
        <dbReference type="Ensembl" id="ENSHCOP00000027592.1"/>
    </source>
</evidence>
<keyword evidence="9" id="KW-0804">Transcription</keyword>
<feature type="compositionally biased region" description="Low complexity" evidence="12">
    <location>
        <begin position="127"/>
        <end position="136"/>
    </location>
</feature>
<reference evidence="14" key="1">
    <citation type="submission" date="2025-08" db="UniProtKB">
        <authorList>
            <consortium name="Ensembl"/>
        </authorList>
    </citation>
    <scope>IDENTIFICATION</scope>
</reference>
<feature type="domain" description="C2H2-type" evidence="13">
    <location>
        <begin position="219"/>
        <end position="246"/>
    </location>
</feature>
<feature type="domain" description="C2H2-type" evidence="13">
    <location>
        <begin position="191"/>
        <end position="218"/>
    </location>
</feature>
<keyword evidence="10" id="KW-0539">Nucleus</keyword>
<keyword evidence="7" id="KW-0805">Transcription regulation</keyword>
<evidence type="ECO:0000256" key="4">
    <source>
        <dbReference type="ARBA" id="ARBA00022737"/>
    </source>
</evidence>
<keyword evidence="5 11" id="KW-0863">Zinc-finger</keyword>
<comment type="similarity">
    <text evidence="2">Belongs to the krueppel C2H2-type zinc-finger protein family.</text>
</comment>
<feature type="domain" description="C2H2-type" evidence="13">
    <location>
        <begin position="247"/>
        <end position="274"/>
    </location>
</feature>
<dbReference type="GeneTree" id="ENSGT01150000286959"/>
<keyword evidence="3" id="KW-0479">Metal-binding</keyword>
<dbReference type="InterPro" id="IPR036236">
    <property type="entry name" value="Znf_C2H2_sf"/>
</dbReference>
<keyword evidence="15" id="KW-1185">Reference proteome</keyword>
<dbReference type="FunFam" id="3.30.160.60:FF:003288">
    <property type="entry name" value="Uncharacterized protein"/>
    <property type="match status" value="1"/>
</dbReference>
<name>A0A3Q3E9Z1_HIPCM</name>
<evidence type="ECO:0000256" key="7">
    <source>
        <dbReference type="ARBA" id="ARBA00023015"/>
    </source>
</evidence>
<dbReference type="Pfam" id="PF13465">
    <property type="entry name" value="zf-H2C2_2"/>
    <property type="match status" value="1"/>
</dbReference>
<reference evidence="14" key="2">
    <citation type="submission" date="2025-09" db="UniProtKB">
        <authorList>
            <consortium name="Ensembl"/>
        </authorList>
    </citation>
    <scope>IDENTIFICATION</scope>
</reference>
<dbReference type="FunFam" id="3.30.160.60:FF:000414">
    <property type="entry name" value="Zinc finger protein 398"/>
    <property type="match status" value="1"/>
</dbReference>
<dbReference type="Pfam" id="PF00096">
    <property type="entry name" value="zf-C2H2"/>
    <property type="match status" value="1"/>
</dbReference>
<dbReference type="FunFam" id="3.30.160.60:FF:000446">
    <property type="entry name" value="Zinc finger protein"/>
    <property type="match status" value="1"/>
</dbReference>
<dbReference type="PROSITE" id="PS00028">
    <property type="entry name" value="ZINC_FINGER_C2H2_1"/>
    <property type="match status" value="3"/>
</dbReference>
<keyword evidence="4" id="KW-0677">Repeat</keyword>
<evidence type="ECO:0000256" key="3">
    <source>
        <dbReference type="ARBA" id="ARBA00022723"/>
    </source>
</evidence>
<organism evidence="14 15">
    <name type="scientific">Hippocampus comes</name>
    <name type="common">Tiger tail seahorse</name>
    <dbReference type="NCBI Taxonomy" id="109280"/>
    <lineage>
        <taxon>Eukaryota</taxon>
        <taxon>Metazoa</taxon>
        <taxon>Chordata</taxon>
        <taxon>Craniata</taxon>
        <taxon>Vertebrata</taxon>
        <taxon>Euteleostomi</taxon>
        <taxon>Actinopterygii</taxon>
        <taxon>Neopterygii</taxon>
        <taxon>Teleostei</taxon>
        <taxon>Neoteleostei</taxon>
        <taxon>Acanthomorphata</taxon>
        <taxon>Syngnathiaria</taxon>
        <taxon>Syngnathiformes</taxon>
        <taxon>Syngnathoidei</taxon>
        <taxon>Syngnathidae</taxon>
        <taxon>Hippocampus</taxon>
    </lineage>
</organism>
<feature type="domain" description="C2H2-type" evidence="13">
    <location>
        <begin position="275"/>
        <end position="303"/>
    </location>
</feature>
<dbReference type="GO" id="GO:0008270">
    <property type="term" value="F:zinc ion binding"/>
    <property type="evidence" value="ECO:0007669"/>
    <property type="project" value="UniProtKB-KW"/>
</dbReference>
<comment type="subcellular location">
    <subcellularLocation>
        <location evidence="1">Nucleus</location>
    </subcellularLocation>
</comment>
<keyword evidence="8" id="KW-0238">DNA-binding</keyword>
<dbReference type="AlphaFoldDB" id="A0A3Q3E9Z1"/>
<evidence type="ECO:0000256" key="9">
    <source>
        <dbReference type="ARBA" id="ARBA00023163"/>
    </source>
</evidence>
<dbReference type="GO" id="GO:0005634">
    <property type="term" value="C:nucleus"/>
    <property type="evidence" value="ECO:0007669"/>
    <property type="project" value="UniProtKB-SubCell"/>
</dbReference>
<protein>
    <recommendedName>
        <fullName evidence="13">C2H2-type domain-containing protein</fullName>
    </recommendedName>
</protein>
<evidence type="ECO:0000256" key="2">
    <source>
        <dbReference type="ARBA" id="ARBA00006991"/>
    </source>
</evidence>
<evidence type="ECO:0000313" key="15">
    <source>
        <dbReference type="Proteomes" id="UP000264820"/>
    </source>
</evidence>
<accession>A0A3Q3E9Z1</accession>
<proteinExistence type="inferred from homology"/>
<evidence type="ECO:0000259" key="13">
    <source>
        <dbReference type="PROSITE" id="PS50157"/>
    </source>
</evidence>
<evidence type="ECO:0000256" key="1">
    <source>
        <dbReference type="ARBA" id="ARBA00004123"/>
    </source>
</evidence>
<evidence type="ECO:0000256" key="6">
    <source>
        <dbReference type="ARBA" id="ARBA00022833"/>
    </source>
</evidence>
<evidence type="ECO:0000256" key="11">
    <source>
        <dbReference type="PROSITE-ProRule" id="PRU00042"/>
    </source>
</evidence>
<dbReference type="GO" id="GO:0003677">
    <property type="term" value="F:DNA binding"/>
    <property type="evidence" value="ECO:0007669"/>
    <property type="project" value="UniProtKB-KW"/>
</dbReference>
<dbReference type="FunFam" id="3.30.160.60:FF:002716">
    <property type="entry name" value="Zinc finger protein 212"/>
    <property type="match status" value="1"/>
</dbReference>
<feature type="region of interest" description="Disordered" evidence="12">
    <location>
        <begin position="74"/>
        <end position="186"/>
    </location>
</feature>
<dbReference type="Ensembl" id="ENSHCOT00000023885.1">
    <property type="protein sequence ID" value="ENSHCOP00000027592.1"/>
    <property type="gene ID" value="ENSHCOG00000019535.1"/>
</dbReference>
<dbReference type="OMA" id="CKIHYNS"/>
<dbReference type="PANTHER" id="PTHR23235">
    <property type="entry name" value="KRUEPPEL-LIKE TRANSCRIPTION FACTOR"/>
    <property type="match status" value="1"/>
</dbReference>